<dbReference type="GO" id="GO:0005737">
    <property type="term" value="C:cytoplasm"/>
    <property type="evidence" value="ECO:0007669"/>
    <property type="project" value="TreeGrafter"/>
</dbReference>
<dbReference type="EMBL" id="CAJNOR010008098">
    <property type="protein sequence ID" value="CAF1628621.1"/>
    <property type="molecule type" value="Genomic_DNA"/>
</dbReference>
<evidence type="ECO:0000259" key="3">
    <source>
        <dbReference type="PROSITE" id="PS01031"/>
    </source>
</evidence>
<dbReference type="PANTHER" id="PTHR45640:SF26">
    <property type="entry name" value="RE23625P"/>
    <property type="match status" value="1"/>
</dbReference>
<reference evidence="5" key="1">
    <citation type="submission" date="2021-02" db="EMBL/GenBank/DDBJ databases">
        <authorList>
            <person name="Nowell W R."/>
        </authorList>
    </citation>
    <scope>NUCLEOTIDE SEQUENCE</scope>
</reference>
<dbReference type="PROSITE" id="PS01031">
    <property type="entry name" value="SHSP"/>
    <property type="match status" value="2"/>
</dbReference>
<dbReference type="Proteomes" id="UP000663828">
    <property type="component" value="Unassembled WGS sequence"/>
</dbReference>
<comment type="similarity">
    <text evidence="1 2">Belongs to the small heat shock protein (HSP20) family.</text>
</comment>
<dbReference type="InterPro" id="IPR001436">
    <property type="entry name" value="Alpha-crystallin/sHSP_animal"/>
</dbReference>
<dbReference type="GO" id="GO:0051082">
    <property type="term" value="F:unfolded protein binding"/>
    <property type="evidence" value="ECO:0007669"/>
    <property type="project" value="TreeGrafter"/>
</dbReference>
<evidence type="ECO:0000256" key="2">
    <source>
        <dbReference type="RuleBase" id="RU003616"/>
    </source>
</evidence>
<dbReference type="Gene3D" id="2.60.40.790">
    <property type="match status" value="2"/>
</dbReference>
<feature type="domain" description="SHSP" evidence="3">
    <location>
        <begin position="174"/>
        <end position="273"/>
    </location>
</feature>
<dbReference type="CDD" id="cd06526">
    <property type="entry name" value="metazoan_ACD"/>
    <property type="match status" value="2"/>
</dbReference>
<dbReference type="InterPro" id="IPR002068">
    <property type="entry name" value="A-crystallin/Hsp20_dom"/>
</dbReference>
<comment type="caution">
    <text evidence="5">The sequence shown here is derived from an EMBL/GenBank/DDBJ whole genome shotgun (WGS) entry which is preliminary data.</text>
</comment>
<keyword evidence="6" id="KW-1185">Reference proteome</keyword>
<accession>A0A816CRE4</accession>
<proteinExistence type="inferred from homology"/>
<dbReference type="SUPFAM" id="SSF49764">
    <property type="entry name" value="HSP20-like chaperones"/>
    <property type="match status" value="2"/>
</dbReference>
<dbReference type="Pfam" id="PF00011">
    <property type="entry name" value="HSP20"/>
    <property type="match status" value="1"/>
</dbReference>
<evidence type="ECO:0000256" key="1">
    <source>
        <dbReference type="PROSITE-ProRule" id="PRU00285"/>
    </source>
</evidence>
<dbReference type="PANTHER" id="PTHR45640">
    <property type="entry name" value="HEAT SHOCK PROTEIN HSP-12.2-RELATED"/>
    <property type="match status" value="1"/>
</dbReference>
<feature type="domain" description="SHSP" evidence="3">
    <location>
        <begin position="48"/>
        <end position="152"/>
    </location>
</feature>
<sequence length="273" mass="31960">MSSLPVNRDRRRSSDFGNDFELFDPWRDSKSNTFASLRWINRPKRRQEYEEKVAPALESQPYGDKYRVKLDITGYDPESIQTTIEGRLLLIEAKKSGQSEKERKMYDLPEPVYEHADADHLVSYVTPNNLLIVDIPLHNHEHKQRYLESATDADHQHLLPYGQNRDQSFDYHHFHTSSFTPKVVNGEEQKKKLEMSLPMENYRPDQIKVSVKNNDLIIQGEHITLTDRTLEKSYFYKSITLPPGTQTDHLQSHLTDDGHLTIEVPYTEHDQNK</sequence>
<dbReference type="InterPro" id="IPR008978">
    <property type="entry name" value="HSP20-like_chaperone"/>
</dbReference>
<evidence type="ECO:0000313" key="5">
    <source>
        <dbReference type="EMBL" id="CAF1628621.1"/>
    </source>
</evidence>
<name>A0A816CRE4_ADIRI</name>
<dbReference type="AlphaFoldDB" id="A0A816CRE4"/>
<gene>
    <name evidence="4" type="ORF">EDS130_LOCUS38232</name>
    <name evidence="5" type="ORF">XAT740_LOCUS51260</name>
</gene>
<evidence type="ECO:0000313" key="4">
    <source>
        <dbReference type="EMBL" id="CAF1431426.1"/>
    </source>
</evidence>
<dbReference type="GO" id="GO:0005634">
    <property type="term" value="C:nucleus"/>
    <property type="evidence" value="ECO:0007669"/>
    <property type="project" value="TreeGrafter"/>
</dbReference>
<dbReference type="GO" id="GO:0009408">
    <property type="term" value="P:response to heat"/>
    <property type="evidence" value="ECO:0007669"/>
    <property type="project" value="TreeGrafter"/>
</dbReference>
<dbReference type="GO" id="GO:0042026">
    <property type="term" value="P:protein refolding"/>
    <property type="evidence" value="ECO:0007669"/>
    <property type="project" value="TreeGrafter"/>
</dbReference>
<dbReference type="Proteomes" id="UP000663852">
    <property type="component" value="Unassembled WGS sequence"/>
</dbReference>
<dbReference type="OrthoDB" id="1431247at2759"/>
<dbReference type="EMBL" id="CAJNOJ010000394">
    <property type="protein sequence ID" value="CAF1431426.1"/>
    <property type="molecule type" value="Genomic_DNA"/>
</dbReference>
<organism evidence="5 6">
    <name type="scientific">Adineta ricciae</name>
    <name type="common">Rotifer</name>
    <dbReference type="NCBI Taxonomy" id="249248"/>
    <lineage>
        <taxon>Eukaryota</taxon>
        <taxon>Metazoa</taxon>
        <taxon>Spiralia</taxon>
        <taxon>Gnathifera</taxon>
        <taxon>Rotifera</taxon>
        <taxon>Eurotatoria</taxon>
        <taxon>Bdelloidea</taxon>
        <taxon>Adinetida</taxon>
        <taxon>Adinetidae</taxon>
        <taxon>Adineta</taxon>
    </lineage>
</organism>
<evidence type="ECO:0000313" key="6">
    <source>
        <dbReference type="Proteomes" id="UP000663828"/>
    </source>
</evidence>
<protein>
    <recommendedName>
        <fullName evidence="3">SHSP domain-containing protein</fullName>
    </recommendedName>
</protein>